<evidence type="ECO:0000256" key="4">
    <source>
        <dbReference type="ARBA" id="ARBA00022833"/>
    </source>
</evidence>
<keyword evidence="5" id="KW-0482">Metalloprotease</keyword>
<dbReference type="CDD" id="cd08071">
    <property type="entry name" value="MPN_DUF2466"/>
    <property type="match status" value="1"/>
</dbReference>
<sequence>MIDYRTPAPTLRIQDMGLSERPREKLRMHGSRLLSDSELVAVILGNGKRGVSALDLARTLLLSVGHDLHDLARRDIDDLTVHPGLGEVKAIRLIAALELGRRRENAFVVSKPYLGNSEQSFRFLRPIIGDLEYEEFHILCLNRANHLLGCHQISDGGVTATIADAKRIFRKALSHASVTSVVLAHNHPSGQPFPSEADIQLTRKLSAAARHLDLFILDHLIIAGRKYYSFADDGLLGDNS</sequence>
<evidence type="ECO:0000256" key="6">
    <source>
        <dbReference type="RuleBase" id="RU003797"/>
    </source>
</evidence>
<dbReference type="PANTHER" id="PTHR30471">
    <property type="entry name" value="DNA REPAIR PROTEIN RADC"/>
    <property type="match status" value="1"/>
</dbReference>
<evidence type="ECO:0000256" key="3">
    <source>
        <dbReference type="ARBA" id="ARBA00022801"/>
    </source>
</evidence>
<protein>
    <submittedName>
        <fullName evidence="8">DNA repair protein RadC</fullName>
    </submittedName>
</protein>
<keyword evidence="3" id="KW-0378">Hydrolase</keyword>
<dbReference type="PROSITE" id="PS50249">
    <property type="entry name" value="MPN"/>
    <property type="match status" value="1"/>
</dbReference>
<evidence type="ECO:0000256" key="2">
    <source>
        <dbReference type="ARBA" id="ARBA00022723"/>
    </source>
</evidence>
<comment type="similarity">
    <text evidence="6">Belongs to the UPF0758 family.</text>
</comment>
<dbReference type="NCBIfam" id="TIGR00608">
    <property type="entry name" value="radc"/>
    <property type="match status" value="1"/>
</dbReference>
<dbReference type="InterPro" id="IPR046778">
    <property type="entry name" value="UPF0758_N"/>
</dbReference>
<proteinExistence type="inferred from homology"/>
<dbReference type="SUPFAM" id="SSF47781">
    <property type="entry name" value="RuvA domain 2-like"/>
    <property type="match status" value="1"/>
</dbReference>
<dbReference type="PANTHER" id="PTHR30471:SF3">
    <property type="entry name" value="UPF0758 PROTEIN YEES-RELATED"/>
    <property type="match status" value="1"/>
</dbReference>
<dbReference type="RefSeq" id="WP_168038119.1">
    <property type="nucleotide sequence ID" value="NZ_JAATJH010000004.1"/>
</dbReference>
<comment type="caution">
    <text evidence="8">The sequence shown here is derived from an EMBL/GenBank/DDBJ whole genome shotgun (WGS) entry which is preliminary data.</text>
</comment>
<gene>
    <name evidence="8" type="ORF">GGR27_002742</name>
</gene>
<dbReference type="PROSITE" id="PS01302">
    <property type="entry name" value="UPF0758"/>
    <property type="match status" value="1"/>
</dbReference>
<keyword evidence="9" id="KW-1185">Reference proteome</keyword>
<keyword evidence="1" id="KW-0645">Protease</keyword>
<reference evidence="8 9" key="1">
    <citation type="submission" date="2020-03" db="EMBL/GenBank/DDBJ databases">
        <title>Genomic Encyclopedia of Type Strains, Phase IV (KMG-IV): sequencing the most valuable type-strain genomes for metagenomic binning, comparative biology and taxonomic classification.</title>
        <authorList>
            <person name="Goeker M."/>
        </authorList>
    </citation>
    <scope>NUCLEOTIDE SEQUENCE [LARGE SCALE GENOMIC DNA]</scope>
    <source>
        <strain evidence="8 9">DSM 105096</strain>
    </source>
</reference>
<evidence type="ECO:0000313" key="8">
    <source>
        <dbReference type="EMBL" id="NJC27229.1"/>
    </source>
</evidence>
<dbReference type="InterPro" id="IPR010994">
    <property type="entry name" value="RuvA_2-like"/>
</dbReference>
<name>A0ABX0XE95_9BACT</name>
<dbReference type="Pfam" id="PF04002">
    <property type="entry name" value="RadC"/>
    <property type="match status" value="1"/>
</dbReference>
<dbReference type="Pfam" id="PF20582">
    <property type="entry name" value="UPF0758_N"/>
    <property type="match status" value="1"/>
</dbReference>
<evidence type="ECO:0000259" key="7">
    <source>
        <dbReference type="PROSITE" id="PS50249"/>
    </source>
</evidence>
<dbReference type="Gene3D" id="3.40.140.10">
    <property type="entry name" value="Cytidine Deaminase, domain 2"/>
    <property type="match status" value="1"/>
</dbReference>
<dbReference type="Proteomes" id="UP000770785">
    <property type="component" value="Unassembled WGS sequence"/>
</dbReference>
<keyword evidence="2" id="KW-0479">Metal-binding</keyword>
<dbReference type="NCBIfam" id="NF000642">
    <property type="entry name" value="PRK00024.1"/>
    <property type="match status" value="1"/>
</dbReference>
<dbReference type="InterPro" id="IPR037518">
    <property type="entry name" value="MPN"/>
</dbReference>
<dbReference type="EMBL" id="JAATJH010000004">
    <property type="protein sequence ID" value="NJC27229.1"/>
    <property type="molecule type" value="Genomic_DNA"/>
</dbReference>
<accession>A0ABX0XE95</accession>
<evidence type="ECO:0000256" key="5">
    <source>
        <dbReference type="ARBA" id="ARBA00023049"/>
    </source>
</evidence>
<dbReference type="InterPro" id="IPR025657">
    <property type="entry name" value="RadC_JAB"/>
</dbReference>
<dbReference type="InterPro" id="IPR020891">
    <property type="entry name" value="UPF0758_CS"/>
</dbReference>
<evidence type="ECO:0000256" key="1">
    <source>
        <dbReference type="ARBA" id="ARBA00022670"/>
    </source>
</evidence>
<feature type="domain" description="MPN" evidence="7">
    <location>
        <begin position="113"/>
        <end position="236"/>
    </location>
</feature>
<evidence type="ECO:0000313" key="9">
    <source>
        <dbReference type="Proteomes" id="UP000770785"/>
    </source>
</evidence>
<keyword evidence="4" id="KW-0862">Zinc</keyword>
<dbReference type="InterPro" id="IPR001405">
    <property type="entry name" value="UPF0758"/>
</dbReference>
<organism evidence="8 9">
    <name type="scientific">Neolewinella antarctica</name>
    <dbReference type="NCBI Taxonomy" id="442734"/>
    <lineage>
        <taxon>Bacteria</taxon>
        <taxon>Pseudomonadati</taxon>
        <taxon>Bacteroidota</taxon>
        <taxon>Saprospiria</taxon>
        <taxon>Saprospirales</taxon>
        <taxon>Lewinellaceae</taxon>
        <taxon>Neolewinella</taxon>
    </lineage>
</organism>